<evidence type="ECO:0000256" key="2">
    <source>
        <dbReference type="SAM" id="SignalP"/>
    </source>
</evidence>
<evidence type="ECO:0000256" key="1">
    <source>
        <dbReference type="ARBA" id="ARBA00035681"/>
    </source>
</evidence>
<dbReference type="InterPro" id="IPR048144">
    <property type="entry name" value="YicS_fam"/>
</dbReference>
<feature type="chain" id="PRO_5044604021" description="Uncharacterized protein YicS" evidence="2">
    <location>
        <begin position="22"/>
        <end position="97"/>
    </location>
</feature>
<gene>
    <name evidence="4" type="ORF">NCTC12965_05185</name>
    <name evidence="3" type="ORF">NCTC13193_03428</name>
</gene>
<evidence type="ECO:0000313" key="5">
    <source>
        <dbReference type="Proteomes" id="UP000270487"/>
    </source>
</evidence>
<dbReference type="GeneID" id="30323061"/>
<evidence type="ECO:0000313" key="3">
    <source>
        <dbReference type="EMBL" id="VEI71695.1"/>
    </source>
</evidence>
<protein>
    <recommendedName>
        <fullName evidence="1">Uncharacterized protein YicS</fullName>
    </recommendedName>
</protein>
<keyword evidence="2" id="KW-0732">Signal</keyword>
<dbReference type="Proteomes" id="UP000270487">
    <property type="component" value="Chromosome"/>
</dbReference>
<dbReference type="AlphaFoldDB" id="A0A448SV68"/>
<reference evidence="3 5" key="1">
    <citation type="submission" date="2018-12" db="EMBL/GenBank/DDBJ databases">
        <authorList>
            <consortium name="Pathogen Informatics"/>
        </authorList>
    </citation>
    <scope>NUCLEOTIDE SEQUENCE [LARGE SCALE GENOMIC DNA]</scope>
    <source>
        <strain evidence="4">NCTC12965</strain>
        <strain evidence="3 5">NCTC13193</strain>
    </source>
</reference>
<name>A0A448SV68_SERFO</name>
<feature type="signal peptide" evidence="2">
    <location>
        <begin position="1"/>
        <end position="21"/>
    </location>
</feature>
<dbReference type="EMBL" id="LR134492">
    <property type="protein sequence ID" value="VEI71695.1"/>
    <property type="molecule type" value="Genomic_DNA"/>
</dbReference>
<evidence type="ECO:0000313" key="4">
    <source>
        <dbReference type="EMBL" id="VTR45004.1"/>
    </source>
</evidence>
<dbReference type="RefSeq" id="WP_024485443.1">
    <property type="nucleotide sequence ID" value="NZ_CAMFLQ010000044.1"/>
</dbReference>
<sequence>MMTARMLLLLPCLLMSASVLADSAFESLEFAKQKQQIMVDLKKRCHPPTTISDEAWANTILSSETNERYVREAKLAIERNNPKNYQAALDKVECPKL</sequence>
<dbReference type="NCBIfam" id="NF041639">
    <property type="entry name" value="YicS_fam"/>
    <property type="match status" value="1"/>
</dbReference>
<dbReference type="EMBL" id="CABEEZ010000112">
    <property type="protein sequence ID" value="VTR45004.1"/>
    <property type="molecule type" value="Genomic_DNA"/>
</dbReference>
<accession>A0A448SV68</accession>
<proteinExistence type="predicted"/>
<organism evidence="3 5">
    <name type="scientific">Serratia fonticola</name>
    <dbReference type="NCBI Taxonomy" id="47917"/>
    <lineage>
        <taxon>Bacteria</taxon>
        <taxon>Pseudomonadati</taxon>
        <taxon>Pseudomonadota</taxon>
        <taxon>Gammaproteobacteria</taxon>
        <taxon>Enterobacterales</taxon>
        <taxon>Yersiniaceae</taxon>
        <taxon>Serratia</taxon>
    </lineage>
</organism>